<protein>
    <submittedName>
        <fullName evidence="2">Uncharacterized protein</fullName>
    </submittedName>
</protein>
<accession>A0ABD2CAV1</accession>
<reference evidence="2 3" key="1">
    <citation type="journal article" date="2024" name="Ann. Entomol. Soc. Am.">
        <title>Genomic analyses of the southern and eastern yellowjacket wasps (Hymenoptera: Vespidae) reveal evolutionary signatures of social life.</title>
        <authorList>
            <person name="Catto M.A."/>
            <person name="Caine P.B."/>
            <person name="Orr S.E."/>
            <person name="Hunt B.G."/>
            <person name="Goodisman M.A.D."/>
        </authorList>
    </citation>
    <scope>NUCLEOTIDE SEQUENCE [LARGE SCALE GENOMIC DNA]</scope>
    <source>
        <strain evidence="2">232</strain>
        <tissue evidence="2">Head and thorax</tissue>
    </source>
</reference>
<name>A0ABD2CAV1_VESMC</name>
<organism evidence="2 3">
    <name type="scientific">Vespula maculifrons</name>
    <name type="common">Eastern yellow jacket</name>
    <name type="synonym">Wasp</name>
    <dbReference type="NCBI Taxonomy" id="7453"/>
    <lineage>
        <taxon>Eukaryota</taxon>
        <taxon>Metazoa</taxon>
        <taxon>Ecdysozoa</taxon>
        <taxon>Arthropoda</taxon>
        <taxon>Hexapoda</taxon>
        <taxon>Insecta</taxon>
        <taxon>Pterygota</taxon>
        <taxon>Neoptera</taxon>
        <taxon>Endopterygota</taxon>
        <taxon>Hymenoptera</taxon>
        <taxon>Apocrita</taxon>
        <taxon>Aculeata</taxon>
        <taxon>Vespoidea</taxon>
        <taxon>Vespidae</taxon>
        <taxon>Vespinae</taxon>
        <taxon>Vespula</taxon>
    </lineage>
</organism>
<feature type="region of interest" description="Disordered" evidence="1">
    <location>
        <begin position="34"/>
        <end position="62"/>
    </location>
</feature>
<feature type="compositionally biased region" description="Basic and acidic residues" evidence="1">
    <location>
        <begin position="48"/>
        <end position="62"/>
    </location>
</feature>
<dbReference type="AlphaFoldDB" id="A0ABD2CAV1"/>
<gene>
    <name evidence="2" type="ORF">V1477_010469</name>
</gene>
<feature type="compositionally biased region" description="Polar residues" evidence="1">
    <location>
        <begin position="36"/>
        <end position="45"/>
    </location>
</feature>
<evidence type="ECO:0000313" key="3">
    <source>
        <dbReference type="Proteomes" id="UP001607303"/>
    </source>
</evidence>
<evidence type="ECO:0000256" key="1">
    <source>
        <dbReference type="SAM" id="MobiDB-lite"/>
    </source>
</evidence>
<evidence type="ECO:0000313" key="2">
    <source>
        <dbReference type="EMBL" id="KAL2741408.1"/>
    </source>
</evidence>
<sequence length="62" mass="6996">MSDGIVKKVPLVSLTKEQNVKLIFSLAVTFAKDNDGSSLEKTNGRSVGMRDKDQERDREREK</sequence>
<keyword evidence="3" id="KW-1185">Reference proteome</keyword>
<proteinExistence type="predicted"/>
<comment type="caution">
    <text evidence="2">The sequence shown here is derived from an EMBL/GenBank/DDBJ whole genome shotgun (WGS) entry which is preliminary data.</text>
</comment>
<dbReference type="EMBL" id="JAYRBN010000059">
    <property type="protein sequence ID" value="KAL2741408.1"/>
    <property type="molecule type" value="Genomic_DNA"/>
</dbReference>
<dbReference type="Proteomes" id="UP001607303">
    <property type="component" value="Unassembled WGS sequence"/>
</dbReference>